<feature type="domain" description="Soluble ligand binding" evidence="16">
    <location>
        <begin position="456"/>
        <end position="503"/>
    </location>
</feature>
<dbReference type="Gene3D" id="3.10.560.10">
    <property type="entry name" value="Outer membrane lipoprotein wza domain like"/>
    <property type="match status" value="3"/>
</dbReference>
<dbReference type="AlphaFoldDB" id="A0A382F4X4"/>
<dbReference type="PANTHER" id="PTHR33619:SF3">
    <property type="entry name" value="POLYSACCHARIDE EXPORT PROTEIN GFCE-RELATED"/>
    <property type="match status" value="1"/>
</dbReference>
<keyword evidence="7" id="KW-0732">Signal</keyword>
<reference evidence="18" key="1">
    <citation type="submission" date="2018-05" db="EMBL/GenBank/DDBJ databases">
        <authorList>
            <person name="Lanie J.A."/>
            <person name="Ng W.-L."/>
            <person name="Kazmierczak K.M."/>
            <person name="Andrzejewski T.M."/>
            <person name="Davidsen T.M."/>
            <person name="Wayne K.J."/>
            <person name="Tettelin H."/>
            <person name="Glass J.I."/>
            <person name="Rusch D."/>
            <person name="Podicherti R."/>
            <person name="Tsui H.-C.T."/>
            <person name="Winkler M.E."/>
        </authorList>
    </citation>
    <scope>NUCLEOTIDE SEQUENCE</scope>
</reference>
<keyword evidence="3" id="KW-0813">Transport</keyword>
<feature type="domain" description="Soluble ligand binding" evidence="16">
    <location>
        <begin position="241"/>
        <end position="284"/>
    </location>
</feature>
<name>A0A382F4X4_9ZZZZ</name>
<accession>A0A382F4X4</accession>
<evidence type="ECO:0000256" key="2">
    <source>
        <dbReference type="ARBA" id="ARBA00009450"/>
    </source>
</evidence>
<feature type="non-terminal residue" evidence="18">
    <location>
        <position position="537"/>
    </location>
</feature>
<dbReference type="GO" id="GO:0015288">
    <property type="term" value="F:porin activity"/>
    <property type="evidence" value="ECO:0007669"/>
    <property type="project" value="UniProtKB-KW"/>
</dbReference>
<keyword evidence="5" id="KW-0762">Sugar transport</keyword>
<evidence type="ECO:0000256" key="7">
    <source>
        <dbReference type="ARBA" id="ARBA00022729"/>
    </source>
</evidence>
<evidence type="ECO:0008006" key="19">
    <source>
        <dbReference type="Google" id="ProtNLM"/>
    </source>
</evidence>
<keyword evidence="12" id="KW-0564">Palmitate</keyword>
<keyword evidence="6" id="KW-0812">Transmembrane</keyword>
<dbReference type="InterPro" id="IPR054765">
    <property type="entry name" value="SLBB_dom"/>
</dbReference>
<evidence type="ECO:0000313" key="18">
    <source>
        <dbReference type="EMBL" id="SVB57682.1"/>
    </source>
</evidence>
<evidence type="ECO:0000256" key="3">
    <source>
        <dbReference type="ARBA" id="ARBA00022448"/>
    </source>
</evidence>
<evidence type="ECO:0000256" key="5">
    <source>
        <dbReference type="ARBA" id="ARBA00022597"/>
    </source>
</evidence>
<keyword evidence="8" id="KW-0625">Polysaccharide transport</keyword>
<evidence type="ECO:0000259" key="17">
    <source>
        <dbReference type="Pfam" id="PF22461"/>
    </source>
</evidence>
<evidence type="ECO:0000256" key="6">
    <source>
        <dbReference type="ARBA" id="ARBA00022692"/>
    </source>
</evidence>
<dbReference type="Pfam" id="PF02563">
    <property type="entry name" value="Poly_export"/>
    <property type="match status" value="1"/>
</dbReference>
<evidence type="ECO:0000256" key="9">
    <source>
        <dbReference type="ARBA" id="ARBA00023065"/>
    </source>
</evidence>
<keyword evidence="14" id="KW-0449">Lipoprotein</keyword>
<keyword evidence="11" id="KW-0472">Membrane</keyword>
<feature type="non-terminal residue" evidence="18">
    <location>
        <position position="1"/>
    </location>
</feature>
<keyword evidence="4" id="KW-1134">Transmembrane beta strand</keyword>
<dbReference type="InterPro" id="IPR003715">
    <property type="entry name" value="Poly_export_N"/>
</dbReference>
<sequence>YSEEELTPSQLMTLKELSEQSGSELNEDEQNYQEFLTFKEDRQRVQECQLETCVFGYSLFSSVPLTFALSSDVPVPPSYTLGPGDQLKVEYYGNENLTKEGYITRTGTLHLPLLGPVTLAGLTFSEAETLIRNKVKAELIGTSTFITLGELRSISIYVLGSAYKPGAYTISALSTLTNALFATGGVDPNGSLRNIEVKRNGKIIQTFDFYDLVLKGDTSKDIRLEQGDTIFIPLRNSSARIAGTIPRNGLYEFKEGETIQDLINFGGGVGPSSKIELSRVSESSGKRGLTFVDVTDSSQLEVELRGGDQINIIISSSVIPKNVELRGEFVYPGFYGLNEGETILQLIERAGGLKNTAYTPGTIFRRTAVAAQQKKAFLLSADELEKSLVDEVTSGTSVDGEAYESLSTFIAKLRTIQPEGRQIIEMDILKMKRDPKLNIVMQNGDILEVPSRSITVNVSGEVLNSSSHLYKEGLSASDYINLSGGMTRGADKNRIFIILPDGNAIPLNDKLFGKGMGSRTGSNILPGSSIVVTRDPD</sequence>
<evidence type="ECO:0000256" key="14">
    <source>
        <dbReference type="ARBA" id="ARBA00023288"/>
    </source>
</evidence>
<dbReference type="Pfam" id="PF22461">
    <property type="entry name" value="SLBB_2"/>
    <property type="match status" value="1"/>
</dbReference>
<feature type="domain" description="Polysaccharide export protein N-terminal" evidence="15">
    <location>
        <begin position="74"/>
        <end position="137"/>
    </location>
</feature>
<dbReference type="PANTHER" id="PTHR33619">
    <property type="entry name" value="POLYSACCHARIDE EXPORT PROTEIN GFCE-RELATED"/>
    <property type="match status" value="1"/>
</dbReference>
<feature type="domain" description="Soluble ligand binding" evidence="16">
    <location>
        <begin position="327"/>
        <end position="358"/>
    </location>
</feature>
<evidence type="ECO:0000256" key="1">
    <source>
        <dbReference type="ARBA" id="ARBA00004571"/>
    </source>
</evidence>
<dbReference type="GO" id="GO:0046930">
    <property type="term" value="C:pore complex"/>
    <property type="evidence" value="ECO:0007669"/>
    <property type="project" value="UniProtKB-KW"/>
</dbReference>
<dbReference type="GO" id="GO:0015159">
    <property type="term" value="F:polysaccharide transmembrane transporter activity"/>
    <property type="evidence" value="ECO:0007669"/>
    <property type="project" value="InterPro"/>
</dbReference>
<dbReference type="Gene3D" id="3.30.1950.10">
    <property type="entry name" value="wza like domain"/>
    <property type="match status" value="1"/>
</dbReference>
<evidence type="ECO:0000256" key="11">
    <source>
        <dbReference type="ARBA" id="ARBA00023136"/>
    </source>
</evidence>
<dbReference type="GO" id="GO:0009279">
    <property type="term" value="C:cell outer membrane"/>
    <property type="evidence" value="ECO:0007669"/>
    <property type="project" value="UniProtKB-SubCell"/>
</dbReference>
<evidence type="ECO:0000256" key="8">
    <source>
        <dbReference type="ARBA" id="ARBA00023047"/>
    </source>
</evidence>
<evidence type="ECO:0000256" key="13">
    <source>
        <dbReference type="ARBA" id="ARBA00023237"/>
    </source>
</evidence>
<evidence type="ECO:0000256" key="4">
    <source>
        <dbReference type="ARBA" id="ARBA00022452"/>
    </source>
</evidence>
<comment type="similarity">
    <text evidence="2">Belongs to the BexD/CtrA/VexA family.</text>
</comment>
<keyword evidence="9" id="KW-0406">Ion transport</keyword>
<keyword evidence="13" id="KW-0998">Cell outer membrane</keyword>
<dbReference type="InterPro" id="IPR019554">
    <property type="entry name" value="Soluble_ligand-bd"/>
</dbReference>
<comment type="subcellular location">
    <subcellularLocation>
        <location evidence="1">Cell outer membrane</location>
        <topology evidence="1">Multi-pass membrane protein</topology>
    </subcellularLocation>
</comment>
<evidence type="ECO:0000256" key="10">
    <source>
        <dbReference type="ARBA" id="ARBA00023114"/>
    </source>
</evidence>
<feature type="domain" description="SLBB" evidence="17">
    <location>
        <begin position="156"/>
        <end position="232"/>
    </location>
</feature>
<dbReference type="InterPro" id="IPR049712">
    <property type="entry name" value="Poly_export"/>
</dbReference>
<proteinExistence type="inferred from homology"/>
<dbReference type="Pfam" id="PF10531">
    <property type="entry name" value="SLBB"/>
    <property type="match status" value="3"/>
</dbReference>
<evidence type="ECO:0000256" key="12">
    <source>
        <dbReference type="ARBA" id="ARBA00023139"/>
    </source>
</evidence>
<dbReference type="GO" id="GO:0006811">
    <property type="term" value="P:monoatomic ion transport"/>
    <property type="evidence" value="ECO:0007669"/>
    <property type="project" value="UniProtKB-KW"/>
</dbReference>
<evidence type="ECO:0000259" key="16">
    <source>
        <dbReference type="Pfam" id="PF10531"/>
    </source>
</evidence>
<evidence type="ECO:0000259" key="15">
    <source>
        <dbReference type="Pfam" id="PF02563"/>
    </source>
</evidence>
<keyword evidence="10" id="KW-0626">Porin</keyword>
<organism evidence="18">
    <name type="scientific">marine metagenome</name>
    <dbReference type="NCBI Taxonomy" id="408172"/>
    <lineage>
        <taxon>unclassified sequences</taxon>
        <taxon>metagenomes</taxon>
        <taxon>ecological metagenomes</taxon>
    </lineage>
</organism>
<dbReference type="EMBL" id="UINC01047867">
    <property type="protein sequence ID" value="SVB57682.1"/>
    <property type="molecule type" value="Genomic_DNA"/>
</dbReference>
<gene>
    <name evidence="18" type="ORF">METZ01_LOCUS210536</name>
</gene>
<protein>
    <recommendedName>
        <fullName evidence="19">Soluble ligand binding domain-containing protein</fullName>
    </recommendedName>
</protein>